<evidence type="ECO:0000256" key="4">
    <source>
        <dbReference type="ARBA" id="ARBA00022692"/>
    </source>
</evidence>
<name>A0A1F6Y7S3_9BACT</name>
<comment type="similarity">
    <text evidence="2 7">Belongs to the DedA family.</text>
</comment>
<organism evidence="9 10">
    <name type="scientific">Candidatus Nomurabacteria bacterium RIFCSPLOWO2_12_FULL_44_11</name>
    <dbReference type="NCBI Taxonomy" id="1801796"/>
    <lineage>
        <taxon>Bacteria</taxon>
        <taxon>Candidatus Nomuraibacteriota</taxon>
    </lineage>
</organism>
<dbReference type="Proteomes" id="UP000178645">
    <property type="component" value="Unassembled WGS sequence"/>
</dbReference>
<reference evidence="9 10" key="1">
    <citation type="journal article" date="2016" name="Nat. Commun.">
        <title>Thousands of microbial genomes shed light on interconnected biogeochemical processes in an aquifer system.</title>
        <authorList>
            <person name="Anantharaman K."/>
            <person name="Brown C.T."/>
            <person name="Hug L.A."/>
            <person name="Sharon I."/>
            <person name="Castelle C.J."/>
            <person name="Probst A.J."/>
            <person name="Thomas B.C."/>
            <person name="Singh A."/>
            <person name="Wilkins M.J."/>
            <person name="Karaoz U."/>
            <person name="Brodie E.L."/>
            <person name="Williams K.H."/>
            <person name="Hubbard S.S."/>
            <person name="Banfield J.F."/>
        </authorList>
    </citation>
    <scope>NUCLEOTIDE SEQUENCE [LARGE SCALE GENOMIC DNA]</scope>
</reference>
<keyword evidence="5 7" id="KW-1133">Transmembrane helix</keyword>
<keyword evidence="6 7" id="KW-0472">Membrane</keyword>
<dbReference type="InterPro" id="IPR032818">
    <property type="entry name" value="DedA-like"/>
</dbReference>
<dbReference type="GO" id="GO:0005886">
    <property type="term" value="C:plasma membrane"/>
    <property type="evidence" value="ECO:0007669"/>
    <property type="project" value="UniProtKB-SubCell"/>
</dbReference>
<proteinExistence type="inferred from homology"/>
<evidence type="ECO:0000313" key="10">
    <source>
        <dbReference type="Proteomes" id="UP000178645"/>
    </source>
</evidence>
<evidence type="ECO:0000256" key="1">
    <source>
        <dbReference type="ARBA" id="ARBA00004651"/>
    </source>
</evidence>
<sequence length="197" mass="22646">MDQLFDIPYLLTTFGYTGIFVIVFLESGIFFPLPGDSLLFTAGIFAAAQYLNIFILLPLIWLSTFLGGLSGYWVGSNLLKLRKYTFFQKFFKQEHIDKASEFFLKYGNVAITFCRFVPVVRTFVPVVAGIVKVDYKVFMKYSAIGSFLWSFVMTSLGYFLGQIFPQIQKSLWVIVILVVIVSLLPFLVEYVRRRRAN</sequence>
<dbReference type="Pfam" id="PF09335">
    <property type="entry name" value="VTT_dom"/>
    <property type="match status" value="1"/>
</dbReference>
<evidence type="ECO:0000313" key="9">
    <source>
        <dbReference type="EMBL" id="OGJ02434.1"/>
    </source>
</evidence>
<dbReference type="PANTHER" id="PTHR30353:SF0">
    <property type="entry name" value="TRANSMEMBRANE PROTEIN"/>
    <property type="match status" value="1"/>
</dbReference>
<feature type="transmembrane region" description="Helical" evidence="7">
    <location>
        <begin position="170"/>
        <end position="191"/>
    </location>
</feature>
<dbReference type="AlphaFoldDB" id="A0A1F6Y7S3"/>
<dbReference type="EMBL" id="MFVU01000002">
    <property type="protein sequence ID" value="OGJ02434.1"/>
    <property type="molecule type" value="Genomic_DNA"/>
</dbReference>
<gene>
    <name evidence="9" type="ORF">A3G53_03430</name>
</gene>
<keyword evidence="4 7" id="KW-0812">Transmembrane</keyword>
<feature type="transmembrane region" description="Helical" evidence="7">
    <location>
        <begin position="7"/>
        <end position="31"/>
    </location>
</feature>
<comment type="caution">
    <text evidence="9">The sequence shown here is derived from an EMBL/GenBank/DDBJ whole genome shotgun (WGS) entry which is preliminary data.</text>
</comment>
<keyword evidence="3 7" id="KW-1003">Cell membrane</keyword>
<evidence type="ECO:0000259" key="8">
    <source>
        <dbReference type="Pfam" id="PF09335"/>
    </source>
</evidence>
<comment type="subcellular location">
    <subcellularLocation>
        <location evidence="1 7">Cell membrane</location>
        <topology evidence="1 7">Multi-pass membrane protein</topology>
    </subcellularLocation>
</comment>
<evidence type="ECO:0000256" key="3">
    <source>
        <dbReference type="ARBA" id="ARBA00022475"/>
    </source>
</evidence>
<evidence type="ECO:0000256" key="7">
    <source>
        <dbReference type="RuleBase" id="RU367016"/>
    </source>
</evidence>
<feature type="domain" description="VTT" evidence="8">
    <location>
        <begin position="33"/>
        <end position="158"/>
    </location>
</feature>
<dbReference type="InterPro" id="IPR032816">
    <property type="entry name" value="VTT_dom"/>
</dbReference>
<dbReference type="PANTHER" id="PTHR30353">
    <property type="entry name" value="INNER MEMBRANE PROTEIN DEDA-RELATED"/>
    <property type="match status" value="1"/>
</dbReference>
<evidence type="ECO:0000256" key="6">
    <source>
        <dbReference type="ARBA" id="ARBA00023136"/>
    </source>
</evidence>
<evidence type="ECO:0000256" key="2">
    <source>
        <dbReference type="ARBA" id="ARBA00010792"/>
    </source>
</evidence>
<feature type="transmembrane region" description="Helical" evidence="7">
    <location>
        <begin position="141"/>
        <end position="164"/>
    </location>
</feature>
<evidence type="ECO:0000256" key="5">
    <source>
        <dbReference type="ARBA" id="ARBA00022989"/>
    </source>
</evidence>
<feature type="transmembrane region" description="Helical" evidence="7">
    <location>
        <begin position="51"/>
        <end position="74"/>
    </location>
</feature>
<accession>A0A1F6Y7S3</accession>
<protein>
    <recommendedName>
        <fullName evidence="8">VTT domain-containing protein</fullName>
    </recommendedName>
</protein>